<dbReference type="InterPro" id="IPR006598">
    <property type="entry name" value="CAP10"/>
</dbReference>
<dbReference type="OrthoDB" id="202415at2759"/>
<proteinExistence type="predicted"/>
<accession>A0A545VH40</accession>
<feature type="region of interest" description="Disordered" evidence="1">
    <location>
        <begin position="527"/>
        <end position="547"/>
    </location>
</feature>
<dbReference type="PANTHER" id="PTHR12203:SF118">
    <property type="entry name" value="BETA-1,2-XYLOSYLTRANSFERASE 1"/>
    <property type="match status" value="1"/>
</dbReference>
<dbReference type="PANTHER" id="PTHR12203">
    <property type="entry name" value="KDEL LYS-ASP-GLU-LEU CONTAINING - RELATED"/>
    <property type="match status" value="1"/>
</dbReference>
<dbReference type="GO" id="GO:0016740">
    <property type="term" value="F:transferase activity"/>
    <property type="evidence" value="ECO:0007669"/>
    <property type="project" value="UniProtKB-KW"/>
</dbReference>
<comment type="caution">
    <text evidence="3">The sequence shown here is derived from an EMBL/GenBank/DDBJ whole genome shotgun (WGS) entry which is preliminary data.</text>
</comment>
<keyword evidence="4" id="KW-1185">Reference proteome</keyword>
<sequence length="547" mass="62062">MLKYAPYSIISLRLGRAICVAISTFLALSLWFQRQAHPAANRAALSTSAPCPDVIPDADFTPLAIRCRIRTAQDRIRSAARSQSSSPEEAVAEYKRRYRKDPPQGFRDWVQFALDHGSKIIDDFDQIHQDLEPYRTADAQRVFRSLRAQDAEELPHTTRITIQNGTMSTTTGYMYDEGLRTLVRPFLHKLPNGLLFLSTIDEPRILNSQEPAPATIQFRDRAGESIEDLVLTSCRQIPPRLAGRLDPVRNVCESAHPANLHAFVASPSTFSYTHSPMPMLSFGRMAAFRDILVPCPCYTWHPLAAEDPIPFAEKRRAVYWRGSTTGGRATRFSWRSGHRQRFVAFVQSLQSTAITLAASRFFGVGSERLDTRRIETFKNAFDVHVGEYKQCDEDVCKDMERVMGPPDQEPEDTSSDYQYLFDLDGNSMSTRFYRLLSRQSVVLKQTWFNEWHDDRLVPWAHYIPVTMGMEELPALISFLMNDPEGEVLSAAIAESGSARAREALREIDMSIYLYRLFLEMAELHGTNQTVSTGHGPTRVNDTGRRPV</sequence>
<dbReference type="Proteomes" id="UP000315783">
    <property type="component" value="Unassembled WGS sequence"/>
</dbReference>
<dbReference type="Pfam" id="PF05686">
    <property type="entry name" value="Glyco_transf_90"/>
    <property type="match status" value="1"/>
</dbReference>
<evidence type="ECO:0000313" key="4">
    <source>
        <dbReference type="Proteomes" id="UP000315783"/>
    </source>
</evidence>
<evidence type="ECO:0000313" key="3">
    <source>
        <dbReference type="EMBL" id="TQW01049.1"/>
    </source>
</evidence>
<organism evidence="3 4">
    <name type="scientific">Cordyceps javanica</name>
    <dbReference type="NCBI Taxonomy" id="43265"/>
    <lineage>
        <taxon>Eukaryota</taxon>
        <taxon>Fungi</taxon>
        <taxon>Dikarya</taxon>
        <taxon>Ascomycota</taxon>
        <taxon>Pezizomycotina</taxon>
        <taxon>Sordariomycetes</taxon>
        <taxon>Hypocreomycetidae</taxon>
        <taxon>Hypocreales</taxon>
        <taxon>Cordycipitaceae</taxon>
        <taxon>Cordyceps</taxon>
    </lineage>
</organism>
<reference evidence="3 4" key="1">
    <citation type="journal article" date="2019" name="Appl. Microbiol. Biotechnol.">
        <title>Genome sequence of Isaria javanica and comparative genome analysis insights into family S53 peptidase evolution in fungal entomopathogens.</title>
        <authorList>
            <person name="Lin R."/>
            <person name="Zhang X."/>
            <person name="Xin B."/>
            <person name="Zou M."/>
            <person name="Gao Y."/>
            <person name="Qin F."/>
            <person name="Hu Q."/>
            <person name="Xie B."/>
            <person name="Cheng X."/>
        </authorList>
    </citation>
    <scope>NUCLEOTIDE SEQUENCE [LARGE SCALE GENOMIC DNA]</scope>
    <source>
        <strain evidence="3 4">IJ1G</strain>
    </source>
</reference>
<protein>
    <submittedName>
        <fullName evidence="3">Glycosyltransferase family 90 protein</fullName>
    </submittedName>
</protein>
<dbReference type="EMBL" id="SPUK01000001">
    <property type="protein sequence ID" value="TQW01049.1"/>
    <property type="molecule type" value="Genomic_DNA"/>
</dbReference>
<dbReference type="AlphaFoldDB" id="A0A545VH40"/>
<feature type="domain" description="Glycosyl transferase CAP10" evidence="2">
    <location>
        <begin position="247"/>
        <end position="527"/>
    </location>
</feature>
<evidence type="ECO:0000259" key="2">
    <source>
        <dbReference type="SMART" id="SM00672"/>
    </source>
</evidence>
<keyword evidence="3" id="KW-0808">Transferase</keyword>
<evidence type="ECO:0000256" key="1">
    <source>
        <dbReference type="SAM" id="MobiDB-lite"/>
    </source>
</evidence>
<gene>
    <name evidence="3" type="ORF">IF1G_00980</name>
</gene>
<dbReference type="SMART" id="SM00672">
    <property type="entry name" value="CAP10"/>
    <property type="match status" value="1"/>
</dbReference>
<name>A0A545VH40_9HYPO</name>
<dbReference type="InterPro" id="IPR051091">
    <property type="entry name" value="O-Glucosyltr/Glycosyltrsf_90"/>
</dbReference>